<keyword evidence="9" id="KW-1133">Transmembrane helix</keyword>
<organism evidence="12 13">
    <name type="scientific">Chryseobacterium aquaeductus</name>
    <dbReference type="NCBI Taxonomy" id="2675056"/>
    <lineage>
        <taxon>Bacteria</taxon>
        <taxon>Pseudomonadati</taxon>
        <taxon>Bacteroidota</taxon>
        <taxon>Flavobacteriia</taxon>
        <taxon>Flavobacteriales</taxon>
        <taxon>Weeksellaceae</taxon>
        <taxon>Chryseobacterium group</taxon>
        <taxon>Chryseobacterium</taxon>
    </lineage>
</organism>
<feature type="transmembrane region" description="Helical" evidence="9">
    <location>
        <begin position="24"/>
        <end position="42"/>
    </location>
</feature>
<dbReference type="InterPro" id="IPR025669">
    <property type="entry name" value="AAA_dom"/>
</dbReference>
<evidence type="ECO:0000259" key="10">
    <source>
        <dbReference type="Pfam" id="PF13614"/>
    </source>
</evidence>
<comment type="catalytic activity">
    <reaction evidence="8">
        <text>L-tyrosyl-[protein] + ATP = O-phospho-L-tyrosyl-[protein] + ADP + H(+)</text>
        <dbReference type="Rhea" id="RHEA:10596"/>
        <dbReference type="Rhea" id="RHEA-COMP:10136"/>
        <dbReference type="Rhea" id="RHEA-COMP:20101"/>
        <dbReference type="ChEBI" id="CHEBI:15378"/>
        <dbReference type="ChEBI" id="CHEBI:30616"/>
        <dbReference type="ChEBI" id="CHEBI:46858"/>
        <dbReference type="ChEBI" id="CHEBI:61978"/>
        <dbReference type="ChEBI" id="CHEBI:456216"/>
        <dbReference type="EC" id="2.7.10.2"/>
    </reaction>
</comment>
<dbReference type="AlphaFoldDB" id="A0A9N8MI61"/>
<dbReference type="Pfam" id="PF13807">
    <property type="entry name" value="GNVR"/>
    <property type="match status" value="1"/>
</dbReference>
<feature type="domain" description="AAA" evidence="10">
    <location>
        <begin position="585"/>
        <end position="730"/>
    </location>
</feature>
<accession>A0A9N8MI61</accession>
<feature type="domain" description="Tyrosine-protein kinase G-rich" evidence="11">
    <location>
        <begin position="443"/>
        <end position="520"/>
    </location>
</feature>
<dbReference type="GO" id="GO:0004715">
    <property type="term" value="F:non-membrane spanning protein tyrosine kinase activity"/>
    <property type="evidence" value="ECO:0007669"/>
    <property type="project" value="UniProtKB-EC"/>
</dbReference>
<dbReference type="GO" id="GO:0005524">
    <property type="term" value="F:ATP binding"/>
    <property type="evidence" value="ECO:0007669"/>
    <property type="project" value="UniProtKB-KW"/>
</dbReference>
<evidence type="ECO:0000256" key="6">
    <source>
        <dbReference type="ARBA" id="ARBA00022840"/>
    </source>
</evidence>
<dbReference type="InterPro" id="IPR027417">
    <property type="entry name" value="P-loop_NTPase"/>
</dbReference>
<feature type="transmembrane region" description="Helical" evidence="9">
    <location>
        <begin position="497"/>
        <end position="517"/>
    </location>
</feature>
<dbReference type="InterPro" id="IPR005702">
    <property type="entry name" value="Wzc-like_C"/>
</dbReference>
<dbReference type="GO" id="GO:0005886">
    <property type="term" value="C:plasma membrane"/>
    <property type="evidence" value="ECO:0007669"/>
    <property type="project" value="TreeGrafter"/>
</dbReference>
<dbReference type="CDD" id="cd05387">
    <property type="entry name" value="BY-kinase"/>
    <property type="match status" value="1"/>
</dbReference>
<dbReference type="NCBIfam" id="TIGR01007">
    <property type="entry name" value="eps_fam"/>
    <property type="match status" value="1"/>
</dbReference>
<dbReference type="RefSeq" id="WP_162088613.1">
    <property type="nucleotide sequence ID" value="NZ_CAJIMS010000001.1"/>
</dbReference>
<evidence type="ECO:0000256" key="7">
    <source>
        <dbReference type="ARBA" id="ARBA00023137"/>
    </source>
</evidence>
<dbReference type="PANTHER" id="PTHR32309:SF13">
    <property type="entry name" value="FERRIC ENTEROBACTIN TRANSPORT PROTEIN FEPE"/>
    <property type="match status" value="1"/>
</dbReference>
<reference evidence="12" key="1">
    <citation type="submission" date="2020-12" db="EMBL/GenBank/DDBJ databases">
        <authorList>
            <person name="Rodrigo-Torres L."/>
            <person name="Arahal R. D."/>
            <person name="Lucena T."/>
        </authorList>
    </citation>
    <scope>NUCLEOTIDE SEQUENCE</scope>
    <source>
        <strain evidence="12">CECT 9390</strain>
    </source>
</reference>
<keyword evidence="4" id="KW-0547">Nucleotide-binding</keyword>
<evidence type="ECO:0000256" key="5">
    <source>
        <dbReference type="ARBA" id="ARBA00022777"/>
    </source>
</evidence>
<dbReference type="PANTHER" id="PTHR32309">
    <property type="entry name" value="TYROSINE-PROTEIN KINASE"/>
    <property type="match status" value="1"/>
</dbReference>
<evidence type="ECO:0000259" key="11">
    <source>
        <dbReference type="Pfam" id="PF13807"/>
    </source>
</evidence>
<dbReference type="EC" id="2.7.10.2" evidence="2"/>
<dbReference type="Proteomes" id="UP000662618">
    <property type="component" value="Unassembled WGS sequence"/>
</dbReference>
<dbReference type="InterPro" id="IPR032807">
    <property type="entry name" value="GNVR"/>
</dbReference>
<dbReference type="InterPro" id="IPR050445">
    <property type="entry name" value="Bact_polysacc_biosynth/exp"/>
</dbReference>
<comment type="similarity">
    <text evidence="1">Belongs to the CpsD/CapB family.</text>
</comment>
<keyword evidence="3 12" id="KW-0808">Transferase</keyword>
<dbReference type="SUPFAM" id="SSF52540">
    <property type="entry name" value="P-loop containing nucleoside triphosphate hydrolases"/>
    <property type="match status" value="1"/>
</dbReference>
<dbReference type="EMBL" id="CAJIMS010000001">
    <property type="protein sequence ID" value="CAD7811315.1"/>
    <property type="molecule type" value="Genomic_DNA"/>
</dbReference>
<evidence type="ECO:0000256" key="2">
    <source>
        <dbReference type="ARBA" id="ARBA00011903"/>
    </source>
</evidence>
<gene>
    <name evidence="12" type="primary">ptk_2</name>
    <name evidence="12" type="ORF">CHRY9390_02336</name>
</gene>
<keyword evidence="6" id="KW-0067">ATP-binding</keyword>
<keyword evidence="9" id="KW-0812">Transmembrane</keyword>
<keyword evidence="9" id="KW-0472">Membrane</keyword>
<evidence type="ECO:0000313" key="13">
    <source>
        <dbReference type="Proteomes" id="UP000662618"/>
    </source>
</evidence>
<evidence type="ECO:0000313" key="12">
    <source>
        <dbReference type="EMBL" id="CAD7811315.1"/>
    </source>
</evidence>
<keyword evidence="7" id="KW-0829">Tyrosine-protein kinase</keyword>
<keyword evidence="5 12" id="KW-0418">Kinase</keyword>
<evidence type="ECO:0000256" key="3">
    <source>
        <dbReference type="ARBA" id="ARBA00022679"/>
    </source>
</evidence>
<dbReference type="Pfam" id="PF13614">
    <property type="entry name" value="AAA_31"/>
    <property type="match status" value="1"/>
</dbReference>
<sequence length="791" mass="88866">MKKDQNIFREDSLKEILLPYLAKWHWFFIGVIIAVILGFFAIKKTAPVYEIITKILIKDAKKSGNGAADVAAMQGLSGLSGMSANSVENEMEVLASKKILSEVVNDLPLQCVIYSPGKFYDTELYRTQSPIIIQVINEKPFTESPKKKIEVLVSGNTLTLSSEEIDKPIKTFFNKTISLPYANLMIIKNPVFNYNELKGIENYNSLYFVYKTKESVIDDLQDAINVNLSNKDATVINLALRYENRNKAKDILNTLVKKYNNEAITEKNTESEKTKKFIDDRVGLISRELGNVELKKEGFKTSNEIVDISSQVGINLQSGTEAEKRQLELQTQLEINNMYLNSLNGKAKDEILPGNIGLDNGAAANAIATYNKAVLDRNRLLENATSENPLVKGLNEEIRILRSTIKESLNKSRSNILLTIGKISSQEQKSDQLLRKVPSQERLFRDIERQQQIKEQLYLLLLQKREETAITLAMSSDKARILDLAYSKRKPVAPLKMVILGISVLLGLGIPFLIIFLKRFFNTKISDSKSINKITDVAIIAEIPHLLPRENKIIQPNDVTNLAEAFRILATNVNLLLPVSQQKNKTILVTSSVKGEGKTLVSMNLALSIAKPGRKILLIGSDIRNPQLQRYKPEMKNAVGLTEFLYGSIQDVNDIIHPSGFNNNCDFIFSGIIPPNPVDLLENGNYGVLLDKIKDLYDYIIIDSAPLMPVTDTFTLIKYADAILYIVRSEKTELSYIEFADSVANDKLKNVSFVLNDVQDYNFGYGNKQGYGYSNTQTTAGFWNKVLSVFR</sequence>
<name>A0A9N8MI61_9FLAO</name>
<protein>
    <recommendedName>
        <fullName evidence="2">non-specific protein-tyrosine kinase</fullName>
        <ecNumber evidence="2">2.7.10.2</ecNumber>
    </recommendedName>
</protein>
<evidence type="ECO:0000256" key="4">
    <source>
        <dbReference type="ARBA" id="ARBA00022741"/>
    </source>
</evidence>
<evidence type="ECO:0000256" key="8">
    <source>
        <dbReference type="ARBA" id="ARBA00051245"/>
    </source>
</evidence>
<dbReference type="Gene3D" id="3.40.50.300">
    <property type="entry name" value="P-loop containing nucleotide triphosphate hydrolases"/>
    <property type="match status" value="1"/>
</dbReference>
<keyword evidence="13" id="KW-1185">Reference proteome</keyword>
<evidence type="ECO:0000256" key="9">
    <source>
        <dbReference type="SAM" id="Phobius"/>
    </source>
</evidence>
<comment type="caution">
    <text evidence="12">The sequence shown here is derived from an EMBL/GenBank/DDBJ whole genome shotgun (WGS) entry which is preliminary data.</text>
</comment>
<evidence type="ECO:0000256" key="1">
    <source>
        <dbReference type="ARBA" id="ARBA00007316"/>
    </source>
</evidence>
<proteinExistence type="inferred from homology"/>